<protein>
    <submittedName>
        <fullName evidence="1">Uncharacterized protein</fullName>
    </submittedName>
</protein>
<evidence type="ECO:0000313" key="2">
    <source>
        <dbReference type="Proteomes" id="UP000441354"/>
    </source>
</evidence>
<dbReference type="AlphaFoldDB" id="A0A7V7RM27"/>
<dbReference type="EMBL" id="WBOT01000003">
    <property type="protein sequence ID" value="KAB2332963.1"/>
    <property type="molecule type" value="Genomic_DNA"/>
</dbReference>
<proteinExistence type="predicted"/>
<name>A0A7V7RM27_9BACI</name>
<dbReference type="OrthoDB" id="2893765at2"/>
<dbReference type="Proteomes" id="UP000441354">
    <property type="component" value="Unassembled WGS sequence"/>
</dbReference>
<sequence>MQNDEVNFEQVFTFAGHAHLYERLGSKLWIYQHWSEEELHILELFLQVYGFNEDQTLFMDDFLYHFRIFKNMHQYHDMSRYPF</sequence>
<comment type="caution">
    <text evidence="1">The sequence shown here is derived from an EMBL/GenBank/DDBJ whole genome shotgun (WGS) entry which is preliminary data.</text>
</comment>
<reference evidence="1 2" key="1">
    <citation type="journal article" date="2014" name="Arch. Microbiol.">
        <title>Bacillus mesophilum sp. nov., strain IITR-54T, a novel 4-chlorobiphenyl dechlorinating bacterium.</title>
        <authorList>
            <person name="Manickam N."/>
            <person name="Singh N.K."/>
            <person name="Bajaj A."/>
            <person name="Kumar R.M."/>
            <person name="Kaur G."/>
            <person name="Kaur N."/>
            <person name="Bala M."/>
            <person name="Kumar A."/>
            <person name="Mayilraj S."/>
        </authorList>
    </citation>
    <scope>NUCLEOTIDE SEQUENCE [LARGE SCALE GENOMIC DNA]</scope>
    <source>
        <strain evidence="1 2">IITR-54</strain>
    </source>
</reference>
<accession>A0A7V7RM27</accession>
<gene>
    <name evidence="1" type="ORF">F7732_12860</name>
</gene>
<organism evidence="1 2">
    <name type="scientific">Bacillus mesophilum</name>
    <dbReference type="NCBI Taxonomy" id="1071718"/>
    <lineage>
        <taxon>Bacteria</taxon>
        <taxon>Bacillati</taxon>
        <taxon>Bacillota</taxon>
        <taxon>Bacilli</taxon>
        <taxon>Bacillales</taxon>
        <taxon>Bacillaceae</taxon>
        <taxon>Bacillus</taxon>
    </lineage>
</organism>
<keyword evidence="2" id="KW-1185">Reference proteome</keyword>
<dbReference type="RefSeq" id="WP_151574422.1">
    <property type="nucleotide sequence ID" value="NZ_WBOT01000003.1"/>
</dbReference>
<evidence type="ECO:0000313" key="1">
    <source>
        <dbReference type="EMBL" id="KAB2332963.1"/>
    </source>
</evidence>